<organism evidence="4 5">
    <name type="scientific">Lactococcus termiticola</name>
    <dbReference type="NCBI Taxonomy" id="2169526"/>
    <lineage>
        <taxon>Bacteria</taxon>
        <taxon>Bacillati</taxon>
        <taxon>Bacillota</taxon>
        <taxon>Bacilli</taxon>
        <taxon>Lactobacillales</taxon>
        <taxon>Streptococcaceae</taxon>
        <taxon>Lactococcus</taxon>
    </lineage>
</organism>
<dbReference type="RefSeq" id="WP_109244960.1">
    <property type="nucleotide sequence ID" value="NZ_BFFO01000001.1"/>
</dbReference>
<dbReference type="OrthoDB" id="9812571at2"/>
<keyword evidence="2 4" id="KW-0808">Transferase</keyword>
<evidence type="ECO:0000259" key="3">
    <source>
        <dbReference type="SMART" id="SM01266"/>
    </source>
</evidence>
<keyword evidence="5" id="KW-1185">Reference proteome</keyword>
<comment type="caution">
    <text evidence="4">The sequence shown here is derived from an EMBL/GenBank/DDBJ whole genome shotgun (WGS) entry which is preliminary data.</text>
</comment>
<feature type="domain" description="Maltose/galactoside acetyltransferase" evidence="3">
    <location>
        <begin position="3"/>
        <end position="60"/>
    </location>
</feature>
<evidence type="ECO:0000313" key="4">
    <source>
        <dbReference type="EMBL" id="GBG95964.1"/>
    </source>
</evidence>
<dbReference type="Pfam" id="PF12464">
    <property type="entry name" value="Mac"/>
    <property type="match status" value="1"/>
</dbReference>
<dbReference type="EMBL" id="BFFO01000001">
    <property type="protein sequence ID" value="GBG95964.1"/>
    <property type="molecule type" value="Genomic_DNA"/>
</dbReference>
<evidence type="ECO:0000313" key="5">
    <source>
        <dbReference type="Proteomes" id="UP000245021"/>
    </source>
</evidence>
<proteinExistence type="inferred from homology"/>
<evidence type="ECO:0000256" key="2">
    <source>
        <dbReference type="ARBA" id="ARBA00022679"/>
    </source>
</evidence>
<gene>
    <name evidence="4" type="ORF">NtB2_00066</name>
</gene>
<comment type="similarity">
    <text evidence="1">Belongs to the transferase hexapeptide repeat family.</text>
</comment>
<accession>A0A2R5HD04</accession>
<sequence length="72" mass="8184">MKKEKLKHQPDGVIYDPADPALIQEQQACQTLMEAYNQTTVTDEARQQELLQQMFAEVGEDSFIQPGLMSNN</sequence>
<name>A0A2R5HD04_9LACT</name>
<reference evidence="4 5" key="1">
    <citation type="journal article" date="2018" name="Genome Announc.">
        <title>Draft Genome Sequence of Lactococcus sp. Strain NtB2 (JCM 32569), Isolated from the Gut of the Higher Termite Nasutitermes takasagoensis.</title>
        <authorList>
            <person name="Noda S."/>
            <person name="Aihara C."/>
            <person name="Yuki M."/>
            <person name="Ohkuma M."/>
        </authorList>
    </citation>
    <scope>NUCLEOTIDE SEQUENCE [LARGE SCALE GENOMIC DNA]</scope>
    <source>
        <strain evidence="4 5">NtB2</strain>
    </source>
</reference>
<evidence type="ECO:0000256" key="1">
    <source>
        <dbReference type="ARBA" id="ARBA00007274"/>
    </source>
</evidence>
<dbReference type="SMART" id="SM01266">
    <property type="entry name" value="Mac"/>
    <property type="match status" value="1"/>
</dbReference>
<dbReference type="Proteomes" id="UP000245021">
    <property type="component" value="Unassembled WGS sequence"/>
</dbReference>
<dbReference type="GO" id="GO:0016407">
    <property type="term" value="F:acetyltransferase activity"/>
    <property type="evidence" value="ECO:0007669"/>
    <property type="project" value="InterPro"/>
</dbReference>
<protein>
    <submittedName>
        <fullName evidence="4">Sugar O-acetyltransferase</fullName>
    </submittedName>
</protein>
<dbReference type="AlphaFoldDB" id="A0A2R5HD04"/>
<dbReference type="InterPro" id="IPR024688">
    <property type="entry name" value="Mac_dom"/>
</dbReference>
<dbReference type="Gene3D" id="2.160.10.10">
    <property type="entry name" value="Hexapeptide repeat proteins"/>
    <property type="match status" value="1"/>
</dbReference>